<dbReference type="Pfam" id="PF13365">
    <property type="entry name" value="Trypsin_2"/>
    <property type="match status" value="1"/>
</dbReference>
<feature type="compositionally biased region" description="Polar residues" evidence="1">
    <location>
        <begin position="309"/>
        <end position="318"/>
    </location>
</feature>
<name>A0A6P4XH05_BRABE</name>
<dbReference type="AlphaFoldDB" id="A0A6P4XH05"/>
<evidence type="ECO:0000313" key="3">
    <source>
        <dbReference type="RefSeq" id="XP_019615825.1"/>
    </source>
</evidence>
<protein>
    <submittedName>
        <fullName evidence="3">Uncharacterized protein LOC109463446</fullName>
    </submittedName>
</protein>
<feature type="compositionally biased region" description="Polar residues" evidence="1">
    <location>
        <begin position="333"/>
        <end position="350"/>
    </location>
</feature>
<dbReference type="Proteomes" id="UP000515135">
    <property type="component" value="Unplaced"/>
</dbReference>
<dbReference type="InterPro" id="IPR043504">
    <property type="entry name" value="Peptidase_S1_PA_chymotrypsin"/>
</dbReference>
<proteinExistence type="predicted"/>
<dbReference type="RefSeq" id="XP_019615825.1">
    <property type="nucleotide sequence ID" value="XM_019760266.1"/>
</dbReference>
<dbReference type="Gene3D" id="2.40.10.10">
    <property type="entry name" value="Trypsin-like serine proteases"/>
    <property type="match status" value="2"/>
</dbReference>
<dbReference type="GeneID" id="109463446"/>
<evidence type="ECO:0000256" key="1">
    <source>
        <dbReference type="SAM" id="MobiDB-lite"/>
    </source>
</evidence>
<keyword evidence="2" id="KW-1185">Reference proteome</keyword>
<dbReference type="InterPro" id="IPR009003">
    <property type="entry name" value="Peptidase_S1_PA"/>
</dbReference>
<feature type="region of interest" description="Disordered" evidence="1">
    <location>
        <begin position="309"/>
        <end position="353"/>
    </location>
</feature>
<reference evidence="3" key="1">
    <citation type="submission" date="2025-08" db="UniProtKB">
        <authorList>
            <consortium name="RefSeq"/>
        </authorList>
    </citation>
    <scope>IDENTIFICATION</scope>
    <source>
        <tissue evidence="3">Gonad</tissue>
    </source>
</reference>
<feature type="region of interest" description="Disordered" evidence="1">
    <location>
        <begin position="1"/>
        <end position="109"/>
    </location>
</feature>
<dbReference type="OrthoDB" id="10025068at2759"/>
<organism evidence="2 3">
    <name type="scientific">Branchiostoma belcheri</name>
    <name type="common">Amphioxus</name>
    <dbReference type="NCBI Taxonomy" id="7741"/>
    <lineage>
        <taxon>Eukaryota</taxon>
        <taxon>Metazoa</taxon>
        <taxon>Chordata</taxon>
        <taxon>Cephalochordata</taxon>
        <taxon>Leptocardii</taxon>
        <taxon>Amphioxiformes</taxon>
        <taxon>Branchiostomatidae</taxon>
        <taxon>Branchiostoma</taxon>
    </lineage>
</organism>
<dbReference type="PANTHER" id="PTHR14389:SF3">
    <property type="entry name" value="PROTEIN FAM111A-LIKE"/>
    <property type="match status" value="1"/>
</dbReference>
<gene>
    <name evidence="3" type="primary">LOC109463446</name>
</gene>
<dbReference type="KEGG" id="bbel:109463446"/>
<feature type="compositionally biased region" description="Polar residues" evidence="1">
    <location>
        <begin position="14"/>
        <end position="29"/>
    </location>
</feature>
<dbReference type="SUPFAM" id="SSF50494">
    <property type="entry name" value="Trypsin-like serine proteases"/>
    <property type="match status" value="1"/>
</dbReference>
<dbReference type="PANTHER" id="PTHR14389">
    <property type="entry name" value="SI:CH1073-475A24.1"/>
    <property type="match status" value="1"/>
</dbReference>
<sequence length="667" mass="74536">MAQQTKIFKFLLPMSSNTPIQRQSSSRQASDVPKPSPSPSTSNRRAGSRPPPKPGKPKGLGSPKPRRKRKSESPCESGDGSQVKTRKKGNKENEPSASTQVHKEHPNTGDIMFRLKVALKELHGDFEIRAPGNQPIKDALQADTRLKKINKKLHKIYLQPYGETPPINGEPNIRSPCRVIEGGRFEAKLRGKGKIPKNTNKYTDDQLRCSERYKIYLDVKNRPSMNAKFLTKENPKAFPFDILVDCLPDDTFLTALYRDARIDNNKLKNAKLMCKDSIEEVNIKLTSMCSDYDGKTFTCKVAKDSQVSDQEWNQTVASSPDVALSDTDESYGTPDSQGSGAEIDTSQASDSWKLDPQVVKGAKEMKRKSQKQVAKLLSSISKHEVQFDREEAKPDEEKRRKQRLNKICQPLRQDYNDANQGTEVEFLEKLCKLACSAGILVKNNDRILGTCFRMGSRYVLTNKHVTEIADRSDICAYFNYKRPFRGGQDVGFKVARTVHISSPQGEDIDELDYSLLELEVLPDQSDKLPPGLGHKIERAVKKGTVTIIGHPGGRPKKVDTSCPVLVTNDTFAVCLKYGDAMLNNPKRCNYKSSFDYGSSGSPGFDDDANLVVMHACGYYLHDTSKVEVAQGVRMTAIRDDLKQHLSADVWDDLFLPPTQDMEVGEGN</sequence>
<evidence type="ECO:0000313" key="2">
    <source>
        <dbReference type="Proteomes" id="UP000515135"/>
    </source>
</evidence>
<accession>A0A6P4XH05</accession>